<feature type="signal peptide" evidence="3">
    <location>
        <begin position="1"/>
        <end position="20"/>
    </location>
</feature>
<keyword evidence="2" id="KW-0472">Membrane</keyword>
<feature type="transmembrane region" description="Helical" evidence="2">
    <location>
        <begin position="239"/>
        <end position="261"/>
    </location>
</feature>
<protein>
    <recommendedName>
        <fullName evidence="6">Mid2 domain-containing protein</fullName>
    </recommendedName>
</protein>
<dbReference type="PANTHER" id="PTHR16861:SF4">
    <property type="entry name" value="SH3 DOMAIN PROTEIN (AFU_ORTHOLOGUE AFUA_1G13610)"/>
    <property type="match status" value="1"/>
</dbReference>
<feature type="region of interest" description="Disordered" evidence="1">
    <location>
        <begin position="276"/>
        <end position="493"/>
    </location>
</feature>
<feature type="compositionally biased region" description="Polar residues" evidence="1">
    <location>
        <begin position="327"/>
        <end position="338"/>
    </location>
</feature>
<feature type="region of interest" description="Disordered" evidence="1">
    <location>
        <begin position="192"/>
        <end position="233"/>
    </location>
</feature>
<keyword evidence="2" id="KW-0812">Transmembrane</keyword>
<dbReference type="PANTHER" id="PTHR16861">
    <property type="entry name" value="GLYCOPROTEIN 38"/>
    <property type="match status" value="1"/>
</dbReference>
<dbReference type="Proteomes" id="UP000297245">
    <property type="component" value="Unassembled WGS sequence"/>
</dbReference>
<dbReference type="EMBL" id="ML179724">
    <property type="protein sequence ID" value="THU82537.1"/>
    <property type="molecule type" value="Genomic_DNA"/>
</dbReference>
<dbReference type="AlphaFoldDB" id="A0A4S8L263"/>
<evidence type="ECO:0000256" key="1">
    <source>
        <dbReference type="SAM" id="MobiDB-lite"/>
    </source>
</evidence>
<dbReference type="OrthoDB" id="2757214at2759"/>
<feature type="compositionally biased region" description="Acidic residues" evidence="1">
    <location>
        <begin position="451"/>
        <end position="460"/>
    </location>
</feature>
<feature type="compositionally biased region" description="Low complexity" evidence="1">
    <location>
        <begin position="342"/>
        <end position="439"/>
    </location>
</feature>
<feature type="compositionally biased region" description="Low complexity" evidence="1">
    <location>
        <begin position="312"/>
        <end position="326"/>
    </location>
</feature>
<gene>
    <name evidence="4" type="ORF">K435DRAFT_808204</name>
</gene>
<keyword evidence="5" id="KW-1185">Reference proteome</keyword>
<evidence type="ECO:0008006" key="6">
    <source>
        <dbReference type="Google" id="ProtNLM"/>
    </source>
</evidence>
<name>A0A4S8L263_DENBC</name>
<evidence type="ECO:0000256" key="2">
    <source>
        <dbReference type="SAM" id="Phobius"/>
    </source>
</evidence>
<sequence>MAGLLFSSLLFALHFSSSSAGNTTCADSGMDWYTDLVGETPCRTYERLRQICNNQYQVGIMNVNTPPDFCDEQVADCCCNSISFALSMMCLTCQQGFSQSSTGFDAGKGAYQMYLTAGRDGFCHPNTNQSFPDNIQTAVCNQKIKVFDSLYSLFWGDGSWFYEFTAQTLTKDINIQANNTFTHCDSTTLHSTSASDGSTPSTSSSSSSGAPTGFGSSDNSNGNNNNSSSSSSSGMSGGAIAGIAVGAFALLALLGLFFWFWRKRARSYGQRTYTGQVIIDGNGPDGRGGGDSPGGSFGGPRNPTSPTMAQISPYPYAYSSVPSSHSRTFSQNAPSNPFSGPGSTSDYSQSQSQYQTSYYPQSQSGSGSGSSVTGSGSGSGSASNANSNSNSRSAAGSGSGAAGVAASSVARSNSTRKGPLPSIPSPSLSSTQQGQLGQQGQQGLGQGSGLYDDEDAGEGGEGERHRDAGPVPESMLQRAPSGRLPPAYGEQFG</sequence>
<feature type="chain" id="PRO_5020779480" description="Mid2 domain-containing protein" evidence="3">
    <location>
        <begin position="21"/>
        <end position="493"/>
    </location>
</feature>
<keyword evidence="2" id="KW-1133">Transmembrane helix</keyword>
<accession>A0A4S8L263</accession>
<evidence type="ECO:0000313" key="5">
    <source>
        <dbReference type="Proteomes" id="UP000297245"/>
    </source>
</evidence>
<keyword evidence="3" id="KW-0732">Signal</keyword>
<feature type="compositionally biased region" description="Gly residues" evidence="1">
    <location>
        <begin position="283"/>
        <end position="298"/>
    </location>
</feature>
<reference evidence="4 5" key="1">
    <citation type="journal article" date="2019" name="Nat. Ecol. Evol.">
        <title>Megaphylogeny resolves global patterns of mushroom evolution.</title>
        <authorList>
            <person name="Varga T."/>
            <person name="Krizsan K."/>
            <person name="Foldi C."/>
            <person name="Dima B."/>
            <person name="Sanchez-Garcia M."/>
            <person name="Sanchez-Ramirez S."/>
            <person name="Szollosi G.J."/>
            <person name="Szarkandi J.G."/>
            <person name="Papp V."/>
            <person name="Albert L."/>
            <person name="Andreopoulos W."/>
            <person name="Angelini C."/>
            <person name="Antonin V."/>
            <person name="Barry K.W."/>
            <person name="Bougher N.L."/>
            <person name="Buchanan P."/>
            <person name="Buyck B."/>
            <person name="Bense V."/>
            <person name="Catcheside P."/>
            <person name="Chovatia M."/>
            <person name="Cooper J."/>
            <person name="Damon W."/>
            <person name="Desjardin D."/>
            <person name="Finy P."/>
            <person name="Geml J."/>
            <person name="Haridas S."/>
            <person name="Hughes K."/>
            <person name="Justo A."/>
            <person name="Karasinski D."/>
            <person name="Kautmanova I."/>
            <person name="Kiss B."/>
            <person name="Kocsube S."/>
            <person name="Kotiranta H."/>
            <person name="LaButti K.M."/>
            <person name="Lechner B.E."/>
            <person name="Liimatainen K."/>
            <person name="Lipzen A."/>
            <person name="Lukacs Z."/>
            <person name="Mihaltcheva S."/>
            <person name="Morgado L.N."/>
            <person name="Niskanen T."/>
            <person name="Noordeloos M.E."/>
            <person name="Ohm R.A."/>
            <person name="Ortiz-Santana B."/>
            <person name="Ovrebo C."/>
            <person name="Racz N."/>
            <person name="Riley R."/>
            <person name="Savchenko A."/>
            <person name="Shiryaev A."/>
            <person name="Soop K."/>
            <person name="Spirin V."/>
            <person name="Szebenyi C."/>
            <person name="Tomsovsky M."/>
            <person name="Tulloss R.E."/>
            <person name="Uehling J."/>
            <person name="Grigoriev I.V."/>
            <person name="Vagvolgyi C."/>
            <person name="Papp T."/>
            <person name="Martin F.M."/>
            <person name="Miettinen O."/>
            <person name="Hibbett D.S."/>
            <person name="Nagy L.G."/>
        </authorList>
    </citation>
    <scope>NUCLEOTIDE SEQUENCE [LARGE SCALE GENOMIC DNA]</scope>
    <source>
        <strain evidence="4 5">CBS 962.96</strain>
    </source>
</reference>
<proteinExistence type="predicted"/>
<organism evidence="4 5">
    <name type="scientific">Dendrothele bispora (strain CBS 962.96)</name>
    <dbReference type="NCBI Taxonomy" id="1314807"/>
    <lineage>
        <taxon>Eukaryota</taxon>
        <taxon>Fungi</taxon>
        <taxon>Dikarya</taxon>
        <taxon>Basidiomycota</taxon>
        <taxon>Agaricomycotina</taxon>
        <taxon>Agaricomycetes</taxon>
        <taxon>Agaricomycetidae</taxon>
        <taxon>Agaricales</taxon>
        <taxon>Agaricales incertae sedis</taxon>
        <taxon>Dendrothele</taxon>
    </lineage>
</organism>
<evidence type="ECO:0000313" key="4">
    <source>
        <dbReference type="EMBL" id="THU82537.1"/>
    </source>
</evidence>
<evidence type="ECO:0000256" key="3">
    <source>
        <dbReference type="SAM" id="SignalP"/>
    </source>
</evidence>